<protein>
    <submittedName>
        <fullName evidence="16">PTS glucose transporter subunit IIA</fullName>
    </submittedName>
</protein>
<dbReference type="InterPro" id="IPR001127">
    <property type="entry name" value="PTS_EIIA_1_perm"/>
</dbReference>
<keyword evidence="5" id="KW-0808">Transferase</keyword>
<comment type="subcellular location">
    <subcellularLocation>
        <location evidence="1">Cell membrane</location>
        <topology evidence="1">Multi-pass membrane protein</topology>
    </subcellularLocation>
</comment>
<dbReference type="PROSITE" id="PS01035">
    <property type="entry name" value="PTS_EIIB_TYPE_1_CYS"/>
    <property type="match status" value="1"/>
</dbReference>
<accession>A0A5C0SEV0</accession>
<keyword evidence="4 16" id="KW-0762">Sugar transport</keyword>
<dbReference type="InterPro" id="IPR011055">
    <property type="entry name" value="Dup_hybrid_motif"/>
</dbReference>
<evidence type="ECO:0000256" key="6">
    <source>
        <dbReference type="ARBA" id="ARBA00022683"/>
    </source>
</evidence>
<dbReference type="NCBIfam" id="TIGR00826">
    <property type="entry name" value="EIIB_glc"/>
    <property type="match status" value="1"/>
</dbReference>
<evidence type="ECO:0000256" key="11">
    <source>
        <dbReference type="PROSITE-ProRule" id="PRU00421"/>
    </source>
</evidence>
<keyword evidence="7 12" id="KW-0812">Transmembrane</keyword>
<keyword evidence="2" id="KW-0813">Transport</keyword>
<dbReference type="SUPFAM" id="SSF51261">
    <property type="entry name" value="Duplicated hybrid motif"/>
    <property type="match status" value="1"/>
</dbReference>
<dbReference type="CDD" id="cd00210">
    <property type="entry name" value="PTS_IIA_glc"/>
    <property type="match status" value="1"/>
</dbReference>
<keyword evidence="10 12" id="KW-0472">Membrane</keyword>
<dbReference type="GO" id="GO:0008982">
    <property type="term" value="F:protein-N(PI)-phosphohistidine-sugar phosphotransferase activity"/>
    <property type="evidence" value="ECO:0007669"/>
    <property type="project" value="InterPro"/>
</dbReference>
<dbReference type="InterPro" id="IPR013013">
    <property type="entry name" value="PTS_EIIC_1"/>
</dbReference>
<sequence>MKKKGKDFFSILQKIGKSLMMPVSVLPAAGLLVALGRMLQGIDVFLGKTIYSGGLAIFEHLPMIFAIGVAIGFTGGVGVAGLAAAVGYFTMNNVIYTIGELRGVPLKIDTGVFGGIIMGLLVAIVYHKYFKIKLHPIFGFFSGKRMVPIITALVAIFVGIIFGFIWPPIQNIMNQFGKHVMDSPFGPAFYAAGKRLLIPVGLHHVYYQPFLFEFGTFITKAGKVLHGESARYFASDPTAGRFMASEFPIMLFGLPAAAFAIYLRADKKKRKAVGSVMFSAALTSIITGITEPIEFSFIFVGPILYIFHVFAAFLSGILTAYFDVHLGYTFSASMIDYFLGFYNQANSIYLFTVIGPFIAVLYFCVFYWVIGRLNIKTPGREGDERITKIISNDKAFKILKALGDKENIIDLDSCITRLRVTVNDKSKVDLEEMKRLGSSGVFHDGGINFQFIFGPEADFLKEEIKSIIKKGTASYSNYIKNNEEKDEILIKSPLSGDIVKLEDVPDEIFAEKILGDGIAINPSEGILYAPVDGRIEQLFSTNHAIGILTEDGVEILIHIGIDTVKMDGRGFKAFVEQGDIVKAGEKLIQFDIDKIKKEAKSIITPIVITNSENYKEVEVLEKGKIKASEGLLKIKCRKK</sequence>
<dbReference type="GO" id="GO:0005886">
    <property type="term" value="C:plasma membrane"/>
    <property type="evidence" value="ECO:0007669"/>
    <property type="project" value="UniProtKB-SubCell"/>
</dbReference>
<evidence type="ECO:0000256" key="12">
    <source>
        <dbReference type="SAM" id="Phobius"/>
    </source>
</evidence>
<organism evidence="16 17">
    <name type="scientific">Crassaminicella thermophila</name>
    <dbReference type="NCBI Taxonomy" id="2599308"/>
    <lineage>
        <taxon>Bacteria</taxon>
        <taxon>Bacillati</taxon>
        <taxon>Bacillota</taxon>
        <taxon>Clostridia</taxon>
        <taxon>Eubacteriales</taxon>
        <taxon>Clostridiaceae</taxon>
        <taxon>Crassaminicella</taxon>
    </lineage>
</organism>
<dbReference type="InterPro" id="IPR036878">
    <property type="entry name" value="Glu_permease_IIB"/>
</dbReference>
<dbReference type="Gene3D" id="2.70.70.10">
    <property type="entry name" value="Glucose Permease (Domain IIA)"/>
    <property type="match status" value="1"/>
</dbReference>
<dbReference type="NCBIfam" id="TIGR00830">
    <property type="entry name" value="PTBA"/>
    <property type="match status" value="1"/>
</dbReference>
<dbReference type="EMBL" id="CP042243">
    <property type="protein sequence ID" value="QEK11499.1"/>
    <property type="molecule type" value="Genomic_DNA"/>
</dbReference>
<dbReference type="InterPro" id="IPR003352">
    <property type="entry name" value="PTS_EIIC"/>
</dbReference>
<feature type="transmembrane region" description="Helical" evidence="12">
    <location>
        <begin position="146"/>
        <end position="166"/>
    </location>
</feature>
<evidence type="ECO:0000256" key="3">
    <source>
        <dbReference type="ARBA" id="ARBA00022475"/>
    </source>
</evidence>
<evidence type="ECO:0000256" key="5">
    <source>
        <dbReference type="ARBA" id="ARBA00022679"/>
    </source>
</evidence>
<evidence type="ECO:0000256" key="9">
    <source>
        <dbReference type="ARBA" id="ARBA00022989"/>
    </source>
</evidence>
<gene>
    <name evidence="16" type="ORF">FQB35_03425</name>
</gene>
<dbReference type="GO" id="GO:0009401">
    <property type="term" value="P:phosphoenolpyruvate-dependent sugar phosphotransferase system"/>
    <property type="evidence" value="ECO:0007669"/>
    <property type="project" value="UniProtKB-KW"/>
</dbReference>
<dbReference type="CDD" id="cd00212">
    <property type="entry name" value="PTS_IIB_glc"/>
    <property type="match status" value="1"/>
</dbReference>
<evidence type="ECO:0000259" key="13">
    <source>
        <dbReference type="PROSITE" id="PS51093"/>
    </source>
</evidence>
<evidence type="ECO:0000256" key="7">
    <source>
        <dbReference type="ARBA" id="ARBA00022692"/>
    </source>
</evidence>
<name>A0A5C0SEV0_CRATE</name>
<proteinExistence type="predicted"/>
<evidence type="ECO:0000256" key="4">
    <source>
        <dbReference type="ARBA" id="ARBA00022597"/>
    </source>
</evidence>
<dbReference type="InterPro" id="IPR050429">
    <property type="entry name" value="PTS_Glucose_EIICBA"/>
</dbReference>
<evidence type="ECO:0000256" key="2">
    <source>
        <dbReference type="ARBA" id="ARBA00022448"/>
    </source>
</evidence>
<keyword evidence="17" id="KW-1185">Reference proteome</keyword>
<keyword evidence="6" id="KW-0598">Phosphotransferase system</keyword>
<dbReference type="RefSeq" id="WP_148808654.1">
    <property type="nucleotide sequence ID" value="NZ_CP042243.1"/>
</dbReference>
<dbReference type="PANTHER" id="PTHR30009">
    <property type="entry name" value="CYTOCHROME C-TYPE SYNTHESIS PROTEIN AND PTS TRANSMEMBRANE COMPONENT"/>
    <property type="match status" value="1"/>
</dbReference>
<dbReference type="PANTHER" id="PTHR30009:SF20">
    <property type="entry name" value="PTS SYSTEM GLUCOSE-SPECIFIC EIICB COMPONENT-RELATED"/>
    <property type="match status" value="1"/>
</dbReference>
<evidence type="ECO:0000256" key="10">
    <source>
        <dbReference type="ARBA" id="ARBA00023136"/>
    </source>
</evidence>
<evidence type="ECO:0000313" key="16">
    <source>
        <dbReference type="EMBL" id="QEK11499.1"/>
    </source>
</evidence>
<feature type="transmembrane region" description="Helical" evidence="12">
    <location>
        <begin position="110"/>
        <end position="126"/>
    </location>
</feature>
<dbReference type="GO" id="GO:0016301">
    <property type="term" value="F:kinase activity"/>
    <property type="evidence" value="ECO:0007669"/>
    <property type="project" value="UniProtKB-KW"/>
</dbReference>
<keyword evidence="8" id="KW-0418">Kinase</keyword>
<evidence type="ECO:0000256" key="1">
    <source>
        <dbReference type="ARBA" id="ARBA00004651"/>
    </source>
</evidence>
<evidence type="ECO:0000259" key="14">
    <source>
        <dbReference type="PROSITE" id="PS51098"/>
    </source>
</evidence>
<feature type="active site" description="Phosphocysteine intermediate; for EIIB activity" evidence="11">
    <location>
        <position position="414"/>
    </location>
</feature>
<keyword evidence="9 12" id="KW-1133">Transmembrane helix</keyword>
<keyword evidence="3" id="KW-1003">Cell membrane</keyword>
<dbReference type="KEGG" id="crs:FQB35_03425"/>
<dbReference type="Gene3D" id="3.30.1360.60">
    <property type="entry name" value="Glucose permease domain IIB"/>
    <property type="match status" value="1"/>
</dbReference>
<dbReference type="InterPro" id="IPR001996">
    <property type="entry name" value="PTS_IIB_1"/>
</dbReference>
<dbReference type="InterPro" id="IPR018113">
    <property type="entry name" value="PTrfase_EIIB_Cys"/>
</dbReference>
<dbReference type="Pfam" id="PF00358">
    <property type="entry name" value="PTS_EIIA_1"/>
    <property type="match status" value="1"/>
</dbReference>
<feature type="domain" description="PTS EIIA type-1" evidence="13">
    <location>
        <begin position="506"/>
        <end position="610"/>
    </location>
</feature>
<dbReference type="Pfam" id="PF00367">
    <property type="entry name" value="PTS_EIIB"/>
    <property type="match status" value="1"/>
</dbReference>
<dbReference type="OrthoDB" id="9764327at2"/>
<evidence type="ECO:0000256" key="8">
    <source>
        <dbReference type="ARBA" id="ARBA00022777"/>
    </source>
</evidence>
<dbReference type="PROSITE" id="PS51098">
    <property type="entry name" value="PTS_EIIB_TYPE_1"/>
    <property type="match status" value="1"/>
</dbReference>
<dbReference type="Proteomes" id="UP000324646">
    <property type="component" value="Chromosome"/>
</dbReference>
<dbReference type="AlphaFoldDB" id="A0A5C0SEV0"/>
<dbReference type="FunFam" id="2.70.70.10:FF:000001">
    <property type="entry name" value="PTS system glucose-specific IIA component"/>
    <property type="match status" value="1"/>
</dbReference>
<feature type="transmembrane region" description="Helical" evidence="12">
    <location>
        <begin position="348"/>
        <end position="370"/>
    </location>
</feature>
<feature type="transmembrane region" description="Helical" evidence="12">
    <location>
        <begin position="295"/>
        <end position="318"/>
    </location>
</feature>
<evidence type="ECO:0000313" key="17">
    <source>
        <dbReference type="Proteomes" id="UP000324646"/>
    </source>
</evidence>
<dbReference type="PROSITE" id="PS51093">
    <property type="entry name" value="PTS_EIIA_TYPE_1"/>
    <property type="match status" value="1"/>
</dbReference>
<dbReference type="PROSITE" id="PS00371">
    <property type="entry name" value="PTS_EIIA_TYPE_1_HIS"/>
    <property type="match status" value="1"/>
</dbReference>
<feature type="domain" description="PTS EIIC type-1" evidence="15">
    <location>
        <begin position="6"/>
        <end position="382"/>
    </location>
</feature>
<feature type="transmembrane region" description="Helical" evidence="12">
    <location>
        <begin position="247"/>
        <end position="265"/>
    </location>
</feature>
<dbReference type="SUPFAM" id="SSF55604">
    <property type="entry name" value="Glucose permease domain IIB"/>
    <property type="match status" value="1"/>
</dbReference>
<dbReference type="Pfam" id="PF02378">
    <property type="entry name" value="PTS_EIIC"/>
    <property type="match status" value="1"/>
</dbReference>
<dbReference type="GO" id="GO:0090563">
    <property type="term" value="F:protein-phosphocysteine-sugar phosphotransferase activity"/>
    <property type="evidence" value="ECO:0007669"/>
    <property type="project" value="TreeGrafter"/>
</dbReference>
<feature type="transmembrane region" description="Helical" evidence="12">
    <location>
        <begin position="65"/>
        <end position="89"/>
    </location>
</feature>
<evidence type="ECO:0000259" key="15">
    <source>
        <dbReference type="PROSITE" id="PS51103"/>
    </source>
</evidence>
<feature type="domain" description="PTS EIIB type-1" evidence="14">
    <location>
        <begin position="392"/>
        <end position="474"/>
    </location>
</feature>
<feature type="transmembrane region" description="Helical" evidence="12">
    <location>
        <begin position="272"/>
        <end position="289"/>
    </location>
</feature>
<reference evidence="16 17" key="1">
    <citation type="submission" date="2019-07" db="EMBL/GenBank/DDBJ databases">
        <title>Complete genome of Crassaminicella thermophila SY095.</title>
        <authorList>
            <person name="Li X."/>
        </authorList>
    </citation>
    <scope>NUCLEOTIDE SEQUENCE [LARGE SCALE GENOMIC DNA]</scope>
    <source>
        <strain evidence="16 17">SY095</strain>
    </source>
</reference>
<dbReference type="PROSITE" id="PS51103">
    <property type="entry name" value="PTS_EIIC_TYPE_1"/>
    <property type="match status" value="1"/>
</dbReference>